<name>A0A327X2I1_9GAMM</name>
<feature type="transmembrane region" description="Helical" evidence="1">
    <location>
        <begin position="228"/>
        <end position="247"/>
    </location>
</feature>
<dbReference type="InterPro" id="IPR018476">
    <property type="entry name" value="GlyceroP-diester-Pdiesterase_M"/>
</dbReference>
<keyword evidence="6" id="KW-1185">Reference proteome</keyword>
<dbReference type="Gene3D" id="3.20.20.190">
    <property type="entry name" value="Phosphatidylinositol (PI) phosphodiesterase"/>
    <property type="match status" value="1"/>
</dbReference>
<dbReference type="Proteomes" id="UP000287865">
    <property type="component" value="Unassembled WGS sequence"/>
</dbReference>
<evidence type="ECO:0000259" key="2">
    <source>
        <dbReference type="PROSITE" id="PS51704"/>
    </source>
</evidence>
<feature type="transmembrane region" description="Helical" evidence="1">
    <location>
        <begin position="66"/>
        <end position="88"/>
    </location>
</feature>
<dbReference type="SUPFAM" id="SSF51695">
    <property type="entry name" value="PLC-like phosphodiesterases"/>
    <property type="match status" value="1"/>
</dbReference>
<keyword evidence="1" id="KW-1133">Transmembrane helix</keyword>
<gene>
    <name evidence="3" type="ORF">B0I24_10221</name>
    <name evidence="4" type="ORF">CWE07_05470</name>
</gene>
<dbReference type="PANTHER" id="PTHR46211">
    <property type="entry name" value="GLYCEROPHOSPHORYL DIESTER PHOSPHODIESTERASE"/>
    <property type="match status" value="1"/>
</dbReference>
<dbReference type="InterPro" id="IPR017946">
    <property type="entry name" value="PLC-like_Pdiesterase_TIM-brl"/>
</dbReference>
<comment type="caution">
    <text evidence="3">The sequence shown here is derived from an EMBL/GenBank/DDBJ whole genome shotgun (WGS) entry which is preliminary data.</text>
</comment>
<keyword evidence="1" id="KW-0472">Membrane</keyword>
<dbReference type="Pfam" id="PF10110">
    <property type="entry name" value="GPDPase_memb"/>
    <property type="match status" value="1"/>
</dbReference>
<evidence type="ECO:0000313" key="4">
    <source>
        <dbReference type="EMBL" id="RUO27392.1"/>
    </source>
</evidence>
<dbReference type="PANTHER" id="PTHR46211:SF8">
    <property type="entry name" value="PHOSPHODIESTERASE"/>
    <property type="match status" value="1"/>
</dbReference>
<feature type="transmembrane region" description="Helical" evidence="1">
    <location>
        <begin position="125"/>
        <end position="148"/>
    </location>
</feature>
<keyword evidence="1" id="KW-0812">Transmembrane</keyword>
<dbReference type="RefSeq" id="WP_111568395.1">
    <property type="nucleotide sequence ID" value="NZ_PIPK01000003.1"/>
</dbReference>
<evidence type="ECO:0000313" key="6">
    <source>
        <dbReference type="Proteomes" id="UP000287865"/>
    </source>
</evidence>
<dbReference type="GO" id="GO:0006629">
    <property type="term" value="P:lipid metabolic process"/>
    <property type="evidence" value="ECO:0007669"/>
    <property type="project" value="InterPro"/>
</dbReference>
<evidence type="ECO:0000256" key="1">
    <source>
        <dbReference type="SAM" id="Phobius"/>
    </source>
</evidence>
<dbReference type="PROSITE" id="PS51704">
    <property type="entry name" value="GP_PDE"/>
    <property type="match status" value="1"/>
</dbReference>
<dbReference type="Pfam" id="PF03009">
    <property type="entry name" value="GDPD"/>
    <property type="match status" value="1"/>
</dbReference>
<dbReference type="Proteomes" id="UP000249203">
    <property type="component" value="Unassembled WGS sequence"/>
</dbReference>
<dbReference type="EMBL" id="QLMD01000002">
    <property type="protein sequence ID" value="RAK00596.1"/>
    <property type="molecule type" value="Genomic_DNA"/>
</dbReference>
<proteinExistence type="predicted"/>
<feature type="transmembrane region" description="Helical" evidence="1">
    <location>
        <begin position="23"/>
        <end position="46"/>
    </location>
</feature>
<dbReference type="EMBL" id="PIPK01000003">
    <property type="protein sequence ID" value="RUO27392.1"/>
    <property type="molecule type" value="Genomic_DNA"/>
</dbReference>
<reference evidence="4 6" key="1">
    <citation type="journal article" date="2018" name="Front. Microbiol.">
        <title>Genome-Based Analysis Reveals the Taxonomy and Diversity of the Family Idiomarinaceae.</title>
        <authorList>
            <person name="Liu Y."/>
            <person name="Lai Q."/>
            <person name="Shao Z."/>
        </authorList>
    </citation>
    <scope>NUCLEOTIDE SEQUENCE [LARGE SCALE GENOMIC DNA]</scope>
    <source>
        <strain evidence="4 6">CF12-14</strain>
    </source>
</reference>
<accession>A0A327X2I1</accession>
<evidence type="ECO:0000313" key="3">
    <source>
        <dbReference type="EMBL" id="RAK00596.1"/>
    </source>
</evidence>
<organism evidence="3 5">
    <name type="scientific">Aliidiomarina maris</name>
    <dbReference type="NCBI Taxonomy" id="531312"/>
    <lineage>
        <taxon>Bacteria</taxon>
        <taxon>Pseudomonadati</taxon>
        <taxon>Pseudomonadota</taxon>
        <taxon>Gammaproteobacteria</taxon>
        <taxon>Alteromonadales</taxon>
        <taxon>Idiomarinaceae</taxon>
        <taxon>Aliidiomarina</taxon>
    </lineage>
</organism>
<dbReference type="AlphaFoldDB" id="A0A327X2I1"/>
<feature type="transmembrane region" description="Helical" evidence="1">
    <location>
        <begin position="321"/>
        <end position="341"/>
    </location>
</feature>
<feature type="domain" description="GP-PDE" evidence="2">
    <location>
        <begin position="350"/>
        <end position="580"/>
    </location>
</feature>
<evidence type="ECO:0000313" key="5">
    <source>
        <dbReference type="Proteomes" id="UP000249203"/>
    </source>
</evidence>
<reference evidence="3 5" key="2">
    <citation type="submission" date="2018-06" db="EMBL/GenBank/DDBJ databases">
        <title>Genomic Encyclopedia of Type Strains, Phase III (KMG-III): the genomes of soil and plant-associated and newly described type strains.</title>
        <authorList>
            <person name="Whitman W."/>
        </authorList>
    </citation>
    <scope>NUCLEOTIDE SEQUENCE [LARGE SCALE GENOMIC DNA]</scope>
    <source>
        <strain evidence="3 5">CGMCC 1.15366</strain>
    </source>
</reference>
<feature type="transmembrane region" description="Helical" evidence="1">
    <location>
        <begin position="168"/>
        <end position="191"/>
    </location>
</feature>
<protein>
    <submittedName>
        <fullName evidence="4">Glycerophosphodiester phosphodiesterase</fullName>
    </submittedName>
    <submittedName>
        <fullName evidence="3">Glycerophosphoryl diester phosphodiesterase</fullName>
    </submittedName>
</protein>
<dbReference type="GO" id="GO:0008081">
    <property type="term" value="F:phosphoric diester hydrolase activity"/>
    <property type="evidence" value="ECO:0007669"/>
    <property type="project" value="InterPro"/>
</dbReference>
<sequence length="601" mass="66855">MLAIKSVAEQVFTALAYHKRPMLAYHVFFSLLALLALSPLAGWALAGLIELSGYSMLGNEDLVRFLATPLGVAWMIAAASVFAFLLFFQAAGMLLIAARNQDDVFHTASNALWQVLKRFRQLMKLAAMQVVCHLLLAAPSVIALVWLFQWLLGGYDIYYVINAYPTELFYFLPMAAMLCIALLLGNGLLYASWSLALPAMLLDGYSPRLALTRSWQLIKGARFQVARIILFAALFTLLLPILFTVAFDALGSALMAWLPGPLILQVTLMGLLIVIYVLLAVVLAFFAVGVNSLLLLKLYLRCCGHQPTPLTELEPRTTARLAWAFEAALAVIAISQLVWIAHSFDERDTVSNIAHRGASWDAPENSLAAIAVAIEQGADYIELDVQQTADGTLVLLHDRDLLRVAGDRRAIWDIEYDELAQLDAGSWFSVEFADQRVPTLEQAIELIRGRANLYLEIKTAPQMPNLVADTVAELQRLNFVEQTVVAALSPRVLNQALALEPDLRASLLVHTAIGTMAGHPYDMLGLRDGIVTPSQVRAARRSDYALHVWTVNNRRDMHRFIDMGVDGIITDVPALLTEVMQERNELNRSERLLLRMRHWVW</sequence>
<dbReference type="OrthoDB" id="9795622at2"/>
<feature type="transmembrane region" description="Helical" evidence="1">
    <location>
        <begin position="267"/>
        <end position="300"/>
    </location>
</feature>
<dbReference type="InterPro" id="IPR030395">
    <property type="entry name" value="GP_PDE_dom"/>
</dbReference>